<proteinExistence type="predicted"/>
<organism evidence="1">
    <name type="scientific">Siphoviridae sp. ctnPP24</name>
    <dbReference type="NCBI Taxonomy" id="2825662"/>
    <lineage>
        <taxon>Viruses</taxon>
        <taxon>Duplodnaviria</taxon>
        <taxon>Heunggongvirae</taxon>
        <taxon>Uroviricota</taxon>
        <taxon>Caudoviricetes</taxon>
    </lineage>
</organism>
<accession>A0A8S5TZ31</accession>
<reference evidence="1" key="1">
    <citation type="journal article" date="2021" name="Proc. Natl. Acad. Sci. U.S.A.">
        <title>A Catalog of Tens of Thousands of Viruses from Human Metagenomes Reveals Hidden Associations with Chronic Diseases.</title>
        <authorList>
            <person name="Tisza M.J."/>
            <person name="Buck C.B."/>
        </authorList>
    </citation>
    <scope>NUCLEOTIDE SEQUENCE</scope>
    <source>
        <strain evidence="1">CtnPP24</strain>
    </source>
</reference>
<protein>
    <submittedName>
        <fullName evidence="1">Uncharacterized protein</fullName>
    </submittedName>
</protein>
<sequence>MAVVRVYTTVAAKLNKLPVSDGNLVFVSDTRHLYLDYNGLRIKYNCIQEFPTDKDRIDKLAPVEGYYYVEETGVMWRYKDGWKQLTPSNLQTITFGTSVEDFPKEGKETMIYIADKAIYKWNAALHTYMCVANNTEWTTI</sequence>
<evidence type="ECO:0000313" key="1">
    <source>
        <dbReference type="EMBL" id="DAF87468.1"/>
    </source>
</evidence>
<name>A0A8S5TZ31_9CAUD</name>
<dbReference type="EMBL" id="BK015962">
    <property type="protein sequence ID" value="DAF87468.1"/>
    <property type="molecule type" value="Genomic_DNA"/>
</dbReference>